<organism evidence="1 2">
    <name type="scientific">Kaistella treverensis</name>
    <dbReference type="NCBI Taxonomy" id="631455"/>
    <lineage>
        <taxon>Bacteria</taxon>
        <taxon>Pseudomonadati</taxon>
        <taxon>Bacteroidota</taxon>
        <taxon>Flavobacteriia</taxon>
        <taxon>Flavobacteriales</taxon>
        <taxon>Weeksellaceae</taxon>
        <taxon>Chryseobacterium group</taxon>
        <taxon>Kaistella</taxon>
    </lineage>
</organism>
<sequence length="128" mass="14739">MKLKNIKNISSKLIIISLFAWIFSCVGQKSYPEVKNATYKPYQINGERGYIIEFELSNDNVKPAAVVINRIKKTISPADKNGLKYRINVIAETRKILNYKVKGSEKENGIYFSSENEKSFKPVEFELR</sequence>
<name>A0A1I3M2E2_9FLAO</name>
<evidence type="ECO:0000313" key="2">
    <source>
        <dbReference type="Proteomes" id="UP000242560"/>
    </source>
</evidence>
<dbReference type="Proteomes" id="UP000242560">
    <property type="component" value="Unassembled WGS sequence"/>
</dbReference>
<protein>
    <recommendedName>
        <fullName evidence="3">Lipoprotein</fullName>
    </recommendedName>
</protein>
<accession>A0A1I3M2E2</accession>
<keyword evidence="2" id="KW-1185">Reference proteome</keyword>
<proteinExistence type="predicted"/>
<evidence type="ECO:0000313" key="1">
    <source>
        <dbReference type="EMBL" id="SFI91201.1"/>
    </source>
</evidence>
<dbReference type="AlphaFoldDB" id="A0A1I3M2E2"/>
<reference evidence="2" key="1">
    <citation type="submission" date="2016-10" db="EMBL/GenBank/DDBJ databases">
        <authorList>
            <person name="Varghese N."/>
            <person name="Submissions S."/>
        </authorList>
    </citation>
    <scope>NUCLEOTIDE SEQUENCE [LARGE SCALE GENOMIC DNA]</scope>
    <source>
        <strain evidence="2">DSM 22251</strain>
    </source>
</reference>
<dbReference type="PROSITE" id="PS51257">
    <property type="entry name" value="PROKAR_LIPOPROTEIN"/>
    <property type="match status" value="1"/>
</dbReference>
<gene>
    <name evidence="1" type="ORF">SAMN05421638_1490</name>
</gene>
<evidence type="ECO:0008006" key="3">
    <source>
        <dbReference type="Google" id="ProtNLM"/>
    </source>
</evidence>
<dbReference type="EMBL" id="FORQ01000002">
    <property type="protein sequence ID" value="SFI91201.1"/>
    <property type="molecule type" value="Genomic_DNA"/>
</dbReference>